<dbReference type="KEGG" id="ali:AZOLI_p10338"/>
<gene>
    <name evidence="6" type="ordered locus">AZOLI_p10338</name>
</gene>
<proteinExistence type="predicted"/>
<accession>G7ZAA9</accession>
<keyword evidence="2" id="KW-0479">Metal-binding</keyword>
<protein>
    <recommendedName>
        <fullName evidence="8">ChbG/HpnK family deacetylase</fullName>
    </recommendedName>
</protein>
<reference evidence="7" key="1">
    <citation type="journal article" date="2011" name="PLoS Genet.">
        <title>Azospirillum genomes reveal transition of bacteria from aquatic to terrestrial environments.</title>
        <authorList>
            <person name="Wisniewski-Dye F."/>
            <person name="Borziak K."/>
            <person name="Khalsa-Moyers G."/>
            <person name="Alexandre G."/>
            <person name="Sukharnikov L.O."/>
            <person name="Wuichet K."/>
            <person name="Hurst G.B."/>
            <person name="McDonald W.H."/>
            <person name="Robertson J.S."/>
            <person name="Barbe V."/>
            <person name="Calteau A."/>
            <person name="Rouy Z."/>
            <person name="Mangenot S."/>
            <person name="Prigent-Combaret C."/>
            <person name="Normand P."/>
            <person name="Boyer M."/>
            <person name="Siguier P."/>
            <person name="Dessaux Y."/>
            <person name="Elmerich C."/>
            <person name="Condemine G."/>
            <person name="Krishnen G."/>
            <person name="Kennedy I."/>
            <person name="Paterson A.H."/>
            <person name="Gonzalez V."/>
            <person name="Mavingui P."/>
            <person name="Zhulin I.B."/>
        </authorList>
    </citation>
    <scope>NUCLEOTIDE SEQUENCE [LARGE SCALE GENOMIC DNA]</scope>
    <source>
        <strain evidence="7">4B</strain>
    </source>
</reference>
<dbReference type="GO" id="GO:0016787">
    <property type="term" value="F:hydrolase activity"/>
    <property type="evidence" value="ECO:0007669"/>
    <property type="project" value="UniProtKB-KW"/>
</dbReference>
<evidence type="ECO:0000256" key="5">
    <source>
        <dbReference type="ARBA" id="ARBA00023277"/>
    </source>
</evidence>
<dbReference type="Pfam" id="PF04794">
    <property type="entry name" value="YdjC"/>
    <property type="match status" value="1"/>
</dbReference>
<dbReference type="Proteomes" id="UP000005667">
    <property type="component" value="Plasmid AZO_p1"/>
</dbReference>
<keyword evidence="7" id="KW-1185">Reference proteome</keyword>
<keyword evidence="4" id="KW-0460">Magnesium</keyword>
<dbReference type="GO" id="GO:0019213">
    <property type="term" value="F:deacetylase activity"/>
    <property type="evidence" value="ECO:0007669"/>
    <property type="project" value="TreeGrafter"/>
</dbReference>
<dbReference type="InterPro" id="IPR006879">
    <property type="entry name" value="YdjC-like"/>
</dbReference>
<name>G7ZAA9_AZOL4</name>
<evidence type="ECO:0000256" key="2">
    <source>
        <dbReference type="ARBA" id="ARBA00022723"/>
    </source>
</evidence>
<dbReference type="PANTHER" id="PTHR31609">
    <property type="entry name" value="YDJC DEACETYLASE FAMILY MEMBER"/>
    <property type="match status" value="1"/>
</dbReference>
<dbReference type="InterPro" id="IPR011330">
    <property type="entry name" value="Glyco_hydro/deAcase_b/a-brl"/>
</dbReference>
<dbReference type="GO" id="GO:0005975">
    <property type="term" value="P:carbohydrate metabolic process"/>
    <property type="evidence" value="ECO:0007669"/>
    <property type="project" value="InterPro"/>
</dbReference>
<dbReference type="AlphaFoldDB" id="G7ZAA9"/>
<dbReference type="EMBL" id="FQ311869">
    <property type="protein sequence ID" value="CBS88613.1"/>
    <property type="molecule type" value="Genomic_DNA"/>
</dbReference>
<evidence type="ECO:0000256" key="4">
    <source>
        <dbReference type="ARBA" id="ARBA00022842"/>
    </source>
</evidence>
<evidence type="ECO:0000313" key="7">
    <source>
        <dbReference type="Proteomes" id="UP000005667"/>
    </source>
</evidence>
<dbReference type="PANTHER" id="PTHR31609:SF1">
    <property type="entry name" value="CARBOHYDRATE DEACETYLASE"/>
    <property type="match status" value="1"/>
</dbReference>
<comment type="cofactor">
    <cofactor evidence="1">
        <name>Mg(2+)</name>
        <dbReference type="ChEBI" id="CHEBI:18420"/>
    </cofactor>
</comment>
<dbReference type="Gene3D" id="3.20.20.370">
    <property type="entry name" value="Glycoside hydrolase/deacetylase"/>
    <property type="match status" value="1"/>
</dbReference>
<dbReference type="OrthoDB" id="9774177at2"/>
<evidence type="ECO:0000313" key="6">
    <source>
        <dbReference type="EMBL" id="CBS88613.1"/>
    </source>
</evidence>
<evidence type="ECO:0008006" key="8">
    <source>
        <dbReference type="Google" id="ProtNLM"/>
    </source>
</evidence>
<geneLocation type="plasmid" evidence="6 7">
    <name>AZO_p1</name>
</geneLocation>
<dbReference type="GO" id="GO:0046872">
    <property type="term" value="F:metal ion binding"/>
    <property type="evidence" value="ECO:0007669"/>
    <property type="project" value="UniProtKB-KW"/>
</dbReference>
<evidence type="ECO:0000256" key="3">
    <source>
        <dbReference type="ARBA" id="ARBA00022801"/>
    </source>
</evidence>
<keyword evidence="3" id="KW-0378">Hydrolase</keyword>
<keyword evidence="5" id="KW-0119">Carbohydrate metabolism</keyword>
<dbReference type="SUPFAM" id="SSF88713">
    <property type="entry name" value="Glycoside hydrolase/deacetylase"/>
    <property type="match status" value="1"/>
</dbReference>
<sequence>MIGIAGPPILAGLPCPQAHPAMPQNAPTPLLLCADDYGLAPGVNTAIRDLIARGRLTATSVMSLCPHWRTDAAALCALKDKADVGLHFTLTDQPPLGPMPTLAPDGRLPPLGRLMGWAYRGKLNAPAARAEIRDELSRQIAAFTDAWGAAPDYIDGHQHVHQLPGVRDAVVEALAALPGAYVRLCGEPVAAVLRRRVAVPKTLLIGGLGGGLARMVRERGIPANDRFAGVYDFAGSRPFAELMARFLEGMGGRTLVMVHPGLPDEELRRVDSLVEPRRTEYDYLRGPEFAALLERRNIRLTRFAGLCAG</sequence>
<dbReference type="CDD" id="cd10807">
    <property type="entry name" value="YdjC_like_3"/>
    <property type="match status" value="1"/>
</dbReference>
<evidence type="ECO:0000256" key="1">
    <source>
        <dbReference type="ARBA" id="ARBA00001946"/>
    </source>
</evidence>
<organism evidence="6 7">
    <name type="scientific">Azospirillum lipoferum (strain 4B)</name>
    <dbReference type="NCBI Taxonomy" id="862719"/>
    <lineage>
        <taxon>Bacteria</taxon>
        <taxon>Pseudomonadati</taxon>
        <taxon>Pseudomonadota</taxon>
        <taxon>Alphaproteobacteria</taxon>
        <taxon>Rhodospirillales</taxon>
        <taxon>Azospirillaceae</taxon>
        <taxon>Azospirillum</taxon>
    </lineage>
</organism>
<keyword evidence="6" id="KW-0614">Plasmid</keyword>
<dbReference type="HOGENOM" id="CLU_064244_3_0_5"/>